<dbReference type="PANTHER" id="PTHR11496">
    <property type="entry name" value="ALCOHOL DEHYDROGENASE"/>
    <property type="match status" value="1"/>
</dbReference>
<evidence type="ECO:0000256" key="1">
    <source>
        <dbReference type="ARBA" id="ARBA00001962"/>
    </source>
</evidence>
<dbReference type="EC" id="1.1.1.202" evidence="7"/>
<dbReference type="InterPro" id="IPR018211">
    <property type="entry name" value="ADH_Fe_CS"/>
</dbReference>
<name>A0A518KDC4_9BACT</name>
<comment type="cofactor">
    <cofactor evidence="1">
        <name>Fe cation</name>
        <dbReference type="ChEBI" id="CHEBI:24875"/>
    </cofactor>
</comment>
<dbReference type="GO" id="GO:0004022">
    <property type="term" value="F:alcohol dehydrogenase (NAD+) activity"/>
    <property type="evidence" value="ECO:0007669"/>
    <property type="project" value="TreeGrafter"/>
</dbReference>
<feature type="domain" description="Alcohol dehydrogenase iron-type/glycerol dehydrogenase GldA" evidence="5">
    <location>
        <begin position="9"/>
        <end position="177"/>
    </location>
</feature>
<dbReference type="InterPro" id="IPR001670">
    <property type="entry name" value="ADH_Fe/GldA"/>
</dbReference>
<evidence type="ECO:0000313" key="8">
    <source>
        <dbReference type="Proteomes" id="UP000316426"/>
    </source>
</evidence>
<evidence type="ECO:0000259" key="6">
    <source>
        <dbReference type="Pfam" id="PF25137"/>
    </source>
</evidence>
<keyword evidence="8" id="KW-1185">Reference proteome</keyword>
<dbReference type="Pfam" id="PF00465">
    <property type="entry name" value="Fe-ADH"/>
    <property type="match status" value="1"/>
</dbReference>
<keyword evidence="4" id="KW-0520">NAD</keyword>
<evidence type="ECO:0000256" key="2">
    <source>
        <dbReference type="ARBA" id="ARBA00007358"/>
    </source>
</evidence>
<feature type="domain" description="Fe-containing alcohol dehydrogenase-like C-terminal" evidence="6">
    <location>
        <begin position="188"/>
        <end position="380"/>
    </location>
</feature>
<dbReference type="Proteomes" id="UP000316426">
    <property type="component" value="Chromosome"/>
</dbReference>
<dbReference type="Gene3D" id="1.20.1090.10">
    <property type="entry name" value="Dehydroquinate synthase-like - alpha domain"/>
    <property type="match status" value="1"/>
</dbReference>
<dbReference type="Pfam" id="PF25137">
    <property type="entry name" value="ADH_Fe_C"/>
    <property type="match status" value="1"/>
</dbReference>
<dbReference type="CDD" id="cd08551">
    <property type="entry name" value="Fe-ADH"/>
    <property type="match status" value="1"/>
</dbReference>
<dbReference type="GO" id="GO:0046872">
    <property type="term" value="F:metal ion binding"/>
    <property type="evidence" value="ECO:0007669"/>
    <property type="project" value="InterPro"/>
</dbReference>
<evidence type="ECO:0000256" key="4">
    <source>
        <dbReference type="ARBA" id="ARBA00023027"/>
    </source>
</evidence>
<gene>
    <name evidence="7" type="primary">dhaT</name>
    <name evidence="7" type="ORF">Spa11_40150</name>
</gene>
<dbReference type="PROSITE" id="PS00913">
    <property type="entry name" value="ADH_IRON_1"/>
    <property type="match status" value="1"/>
</dbReference>
<reference evidence="7 8" key="1">
    <citation type="submission" date="2019-02" db="EMBL/GenBank/DDBJ databases">
        <title>Deep-cultivation of Planctomycetes and their phenomic and genomic characterization uncovers novel biology.</title>
        <authorList>
            <person name="Wiegand S."/>
            <person name="Jogler M."/>
            <person name="Boedeker C."/>
            <person name="Pinto D."/>
            <person name="Vollmers J."/>
            <person name="Rivas-Marin E."/>
            <person name="Kohn T."/>
            <person name="Peeters S.H."/>
            <person name="Heuer A."/>
            <person name="Rast P."/>
            <person name="Oberbeckmann S."/>
            <person name="Bunk B."/>
            <person name="Jeske O."/>
            <person name="Meyerdierks A."/>
            <person name="Storesund J.E."/>
            <person name="Kallscheuer N."/>
            <person name="Luecker S."/>
            <person name="Lage O.M."/>
            <person name="Pohl T."/>
            <person name="Merkel B.J."/>
            <person name="Hornburger P."/>
            <person name="Mueller R.-W."/>
            <person name="Bruemmer F."/>
            <person name="Labrenz M."/>
            <person name="Spormann A.M."/>
            <person name="Op den Camp H."/>
            <person name="Overmann J."/>
            <person name="Amann R."/>
            <person name="Jetten M.S.M."/>
            <person name="Mascher T."/>
            <person name="Medema M.H."/>
            <person name="Devos D.P."/>
            <person name="Kaster A.-K."/>
            <person name="Ovreas L."/>
            <person name="Rohde M."/>
            <person name="Galperin M.Y."/>
            <person name="Jogler C."/>
        </authorList>
    </citation>
    <scope>NUCLEOTIDE SEQUENCE [LARGE SCALE GENOMIC DNA]</scope>
    <source>
        <strain evidence="7 8">Spa11</strain>
    </source>
</reference>
<dbReference type="FunFam" id="3.40.50.1970:FF:000003">
    <property type="entry name" value="Alcohol dehydrogenase, iron-containing"/>
    <property type="match status" value="1"/>
</dbReference>
<dbReference type="InterPro" id="IPR056798">
    <property type="entry name" value="ADH_Fe_C"/>
</dbReference>
<sequence length="380" mass="40367">MKPFDFHCPTRIVFGPGRVAELGTLTAELGVKRAMVVSDPGIIQVGHTGRCVELLNAAGVETLVFDGVQENPTTDNVDRGAEVARDYRPDAIIAVGGGSSMDCCKGINFVYSCGGRMQDYWGVGKATGPMLPMIAVPTTAGTGSEAQSFALISDAETHVKMACGDKRAAFRIAVLDPELTLTQPPRVTALTGIDALSHAVETLVTKKRNEMSLNFSRTAWRLLSTGLERLIDEPNNRECRGDVQLGACIAGLAIETSMLGSAHAAANPLTAAFGLPHGEAVGLMLPHVVRHNGRLPEVAQAYAELVAATGEPVGNPVSQLADHLDSLRHRFGLAGRIAELGVAREALPQLAADAARQWTGTFNPVEMGEDDFQRLYEAAF</sequence>
<dbReference type="KEGG" id="bmei:Spa11_40150"/>
<dbReference type="RefSeq" id="WP_145115752.1">
    <property type="nucleotide sequence ID" value="NZ_CP036349.1"/>
</dbReference>
<evidence type="ECO:0000256" key="3">
    <source>
        <dbReference type="ARBA" id="ARBA00023002"/>
    </source>
</evidence>
<dbReference type="AlphaFoldDB" id="A0A518KDC4"/>
<dbReference type="Gene3D" id="3.40.50.1970">
    <property type="match status" value="1"/>
</dbReference>
<evidence type="ECO:0000259" key="5">
    <source>
        <dbReference type="Pfam" id="PF00465"/>
    </source>
</evidence>
<protein>
    <submittedName>
        <fullName evidence="7">1,3-propanediol dehydrogenase</fullName>
        <ecNumber evidence="7">1.1.1.202</ecNumber>
    </submittedName>
</protein>
<evidence type="ECO:0000313" key="7">
    <source>
        <dbReference type="EMBL" id="QDV75792.1"/>
    </source>
</evidence>
<proteinExistence type="inferred from homology"/>
<dbReference type="PANTHER" id="PTHR11496:SF102">
    <property type="entry name" value="ALCOHOL DEHYDROGENASE 4"/>
    <property type="match status" value="1"/>
</dbReference>
<dbReference type="SUPFAM" id="SSF56796">
    <property type="entry name" value="Dehydroquinate synthase-like"/>
    <property type="match status" value="1"/>
</dbReference>
<dbReference type="GO" id="GO:0047516">
    <property type="term" value="F:1,3-propanediol dehydrogenase activity"/>
    <property type="evidence" value="ECO:0007669"/>
    <property type="project" value="UniProtKB-EC"/>
</dbReference>
<dbReference type="EMBL" id="CP036349">
    <property type="protein sequence ID" value="QDV75792.1"/>
    <property type="molecule type" value="Genomic_DNA"/>
</dbReference>
<organism evidence="7 8">
    <name type="scientific">Botrimarina mediterranea</name>
    <dbReference type="NCBI Taxonomy" id="2528022"/>
    <lineage>
        <taxon>Bacteria</taxon>
        <taxon>Pseudomonadati</taxon>
        <taxon>Planctomycetota</taxon>
        <taxon>Planctomycetia</taxon>
        <taxon>Pirellulales</taxon>
        <taxon>Lacipirellulaceae</taxon>
        <taxon>Botrimarina</taxon>
    </lineage>
</organism>
<comment type="similarity">
    <text evidence="2">Belongs to the iron-containing alcohol dehydrogenase family.</text>
</comment>
<dbReference type="InterPro" id="IPR039697">
    <property type="entry name" value="Alcohol_dehydrogenase_Fe"/>
</dbReference>
<accession>A0A518KDC4</accession>
<keyword evidence="3 7" id="KW-0560">Oxidoreductase</keyword>